<dbReference type="InterPro" id="IPR014284">
    <property type="entry name" value="RNA_pol_sigma-70_dom"/>
</dbReference>
<dbReference type="GO" id="GO:0003677">
    <property type="term" value="F:DNA binding"/>
    <property type="evidence" value="ECO:0007669"/>
    <property type="project" value="UniProtKB-KW"/>
</dbReference>
<dbReference type="InterPro" id="IPR007630">
    <property type="entry name" value="RNA_pol_sigma70_r4"/>
</dbReference>
<dbReference type="InterPro" id="IPR007624">
    <property type="entry name" value="RNA_pol_sigma70_r3"/>
</dbReference>
<dbReference type="CDD" id="cd06171">
    <property type="entry name" value="Sigma70_r4"/>
    <property type="match status" value="1"/>
</dbReference>
<dbReference type="SUPFAM" id="SSF88946">
    <property type="entry name" value="Sigma2 domain of RNA polymerase sigma factors"/>
    <property type="match status" value="1"/>
</dbReference>
<dbReference type="Pfam" id="PF04545">
    <property type="entry name" value="Sigma70_r4"/>
    <property type="match status" value="1"/>
</dbReference>
<gene>
    <name evidence="6" type="ORF">EBO34_06430</name>
</gene>
<dbReference type="GO" id="GO:0016987">
    <property type="term" value="F:sigma factor activity"/>
    <property type="evidence" value="ECO:0007669"/>
    <property type="project" value="UniProtKB-KW"/>
</dbReference>
<dbReference type="PRINTS" id="PR00046">
    <property type="entry name" value="SIGMA70FCT"/>
</dbReference>
<dbReference type="Pfam" id="PF04539">
    <property type="entry name" value="Sigma70_r3"/>
    <property type="match status" value="1"/>
</dbReference>
<dbReference type="Gene3D" id="1.20.140.160">
    <property type="match status" value="1"/>
</dbReference>
<dbReference type="InterPro" id="IPR013325">
    <property type="entry name" value="RNA_pol_sigma_r2"/>
</dbReference>
<dbReference type="NCBIfam" id="TIGR02937">
    <property type="entry name" value="sigma70-ECF"/>
    <property type="match status" value="1"/>
</dbReference>
<comment type="caution">
    <text evidence="6">The sequence shown here is derived from an EMBL/GenBank/DDBJ whole genome shotgun (WGS) entry which is preliminary data.</text>
</comment>
<keyword evidence="4" id="KW-0804">Transcription</keyword>
<sequence>MSKQAEAHKADLYWDRWTAFEDKEACDHLIQRYMHLVDFHVQRIAAGLPKNVRHDDLKSHGLMGLYDALAKFDHKRELKFDTYASFRIRGAIIDGLRQEDWMPRSLREKAKRIEAAQNALEQQLGRIPEAGEVADECSLSEKEVLNVMHESLTSHLLSIDEKTGDGQSDETFVTSIVDEQMKSPEEHILTQDKYEELAIKMKDLTKNEQLVLSLFYFDELTLTEIGSILSLSTSRISQIHSKALFKLQRAFKSEV</sequence>
<dbReference type="RefSeq" id="WP_122897086.1">
    <property type="nucleotide sequence ID" value="NZ_RHIB01000001.1"/>
</dbReference>
<organism evidence="6 7">
    <name type="scientific">Alteribacter keqinensis</name>
    <dbReference type="NCBI Taxonomy" id="2483800"/>
    <lineage>
        <taxon>Bacteria</taxon>
        <taxon>Bacillati</taxon>
        <taxon>Bacillota</taxon>
        <taxon>Bacilli</taxon>
        <taxon>Bacillales</taxon>
        <taxon>Bacillaceae</taxon>
        <taxon>Alteribacter</taxon>
    </lineage>
</organism>
<evidence type="ECO:0000256" key="3">
    <source>
        <dbReference type="ARBA" id="ARBA00023125"/>
    </source>
</evidence>
<evidence type="ECO:0000313" key="7">
    <source>
        <dbReference type="Proteomes" id="UP000278746"/>
    </source>
</evidence>
<dbReference type="Gene3D" id="1.10.1740.10">
    <property type="match status" value="1"/>
</dbReference>
<evidence type="ECO:0000256" key="1">
    <source>
        <dbReference type="ARBA" id="ARBA00023015"/>
    </source>
</evidence>
<accession>A0A3M7TWC8</accession>
<dbReference type="PROSITE" id="PS00716">
    <property type="entry name" value="SIGMA70_2"/>
    <property type="match status" value="1"/>
</dbReference>
<evidence type="ECO:0000256" key="2">
    <source>
        <dbReference type="ARBA" id="ARBA00023082"/>
    </source>
</evidence>
<dbReference type="NCBIfam" id="TIGR02479">
    <property type="entry name" value="FliA_WhiG"/>
    <property type="match status" value="1"/>
</dbReference>
<evidence type="ECO:0000256" key="4">
    <source>
        <dbReference type="ARBA" id="ARBA00023163"/>
    </source>
</evidence>
<keyword evidence="3" id="KW-0238">DNA-binding</keyword>
<dbReference type="Pfam" id="PF04542">
    <property type="entry name" value="Sigma70_r2"/>
    <property type="match status" value="1"/>
</dbReference>
<reference evidence="6 7" key="1">
    <citation type="submission" date="2018-10" db="EMBL/GenBank/DDBJ databases">
        <title>Bacillus Keqinensis sp. nov., a moderately halophilic bacterium isolated from a saline-alkaline lake.</title>
        <authorList>
            <person name="Wang H."/>
        </authorList>
    </citation>
    <scope>NUCLEOTIDE SEQUENCE [LARGE SCALE GENOMIC DNA]</scope>
    <source>
        <strain evidence="6 7">KQ-3</strain>
    </source>
</reference>
<dbReference type="GO" id="GO:0006352">
    <property type="term" value="P:DNA-templated transcription initiation"/>
    <property type="evidence" value="ECO:0007669"/>
    <property type="project" value="InterPro"/>
</dbReference>
<dbReference type="GO" id="GO:0003899">
    <property type="term" value="F:DNA-directed RNA polymerase activity"/>
    <property type="evidence" value="ECO:0007669"/>
    <property type="project" value="InterPro"/>
</dbReference>
<dbReference type="PIRSF" id="PIRSF000770">
    <property type="entry name" value="RNA_pol_sigma-SigE/K"/>
    <property type="match status" value="1"/>
</dbReference>
<dbReference type="PANTHER" id="PTHR30385">
    <property type="entry name" value="SIGMA FACTOR F FLAGELLAR"/>
    <property type="match status" value="1"/>
</dbReference>
<keyword evidence="2" id="KW-0731">Sigma factor</keyword>
<protein>
    <submittedName>
        <fullName evidence="6">FliA/WhiG family RNA polymerase sigma factor</fullName>
    </submittedName>
</protein>
<dbReference type="PANTHER" id="PTHR30385:SF7">
    <property type="entry name" value="RNA POLYMERASE SIGMA FACTOR FLIA"/>
    <property type="match status" value="1"/>
</dbReference>
<dbReference type="AlphaFoldDB" id="A0A3M7TWC8"/>
<dbReference type="InterPro" id="IPR012845">
    <property type="entry name" value="RNA_pol_sigma_FliA_WhiG"/>
</dbReference>
<dbReference type="NCBIfam" id="NF005809">
    <property type="entry name" value="PRK07670.1"/>
    <property type="match status" value="1"/>
</dbReference>
<dbReference type="SUPFAM" id="SSF88659">
    <property type="entry name" value="Sigma3 and sigma4 domains of RNA polymerase sigma factors"/>
    <property type="match status" value="2"/>
</dbReference>
<proteinExistence type="predicted"/>
<evidence type="ECO:0000313" key="6">
    <source>
        <dbReference type="EMBL" id="RNA69569.1"/>
    </source>
</evidence>
<feature type="domain" description="RNA polymerase sigma-70" evidence="5">
    <location>
        <begin position="221"/>
        <end position="247"/>
    </location>
</feature>
<evidence type="ECO:0000259" key="5">
    <source>
        <dbReference type="PROSITE" id="PS00716"/>
    </source>
</evidence>
<dbReference type="Proteomes" id="UP000278746">
    <property type="component" value="Unassembled WGS sequence"/>
</dbReference>
<dbReference type="InterPro" id="IPR007627">
    <property type="entry name" value="RNA_pol_sigma70_r2"/>
</dbReference>
<dbReference type="EMBL" id="RHIB01000001">
    <property type="protein sequence ID" value="RNA69569.1"/>
    <property type="molecule type" value="Genomic_DNA"/>
</dbReference>
<dbReference type="OrthoDB" id="9799825at2"/>
<name>A0A3M7TWC8_9BACI</name>
<dbReference type="InterPro" id="IPR013324">
    <property type="entry name" value="RNA_pol_sigma_r3/r4-like"/>
</dbReference>
<keyword evidence="7" id="KW-1185">Reference proteome</keyword>
<dbReference type="InterPro" id="IPR000943">
    <property type="entry name" value="RNA_pol_sigma70"/>
</dbReference>
<keyword evidence="1" id="KW-0805">Transcription regulation</keyword>